<evidence type="ECO:0000313" key="2">
    <source>
        <dbReference type="Proteomes" id="UP000286288"/>
    </source>
</evidence>
<dbReference type="PROSITE" id="PS51257">
    <property type="entry name" value="PROKAR_LIPOPROTEIN"/>
    <property type="match status" value="1"/>
</dbReference>
<dbReference type="RefSeq" id="WP_016611127.1">
    <property type="nucleotide sequence ID" value="NZ_BAAAXK010000008.1"/>
</dbReference>
<reference evidence="1 2" key="1">
    <citation type="submission" date="2018-08" db="EMBL/GenBank/DDBJ databases">
        <title>A genome reference for cultivated species of the human gut microbiota.</title>
        <authorList>
            <person name="Zou Y."/>
            <person name="Xue W."/>
            <person name="Luo G."/>
        </authorList>
    </citation>
    <scope>NUCLEOTIDE SEQUENCE [LARGE SCALE GENOMIC DNA]</scope>
    <source>
        <strain evidence="1 2">AF48-16</strain>
    </source>
</reference>
<comment type="caution">
    <text evidence="1">The sequence shown here is derived from an EMBL/GenBank/DDBJ whole genome shotgun (WGS) entry which is preliminary data.</text>
</comment>
<dbReference type="Proteomes" id="UP000286288">
    <property type="component" value="Unassembled WGS sequence"/>
</dbReference>
<accession>A0A377MMT5</accession>
<dbReference type="EMBL" id="QRMZ01000001">
    <property type="protein sequence ID" value="RHK08370.1"/>
    <property type="molecule type" value="Genomic_DNA"/>
</dbReference>
<protein>
    <submittedName>
        <fullName evidence="1">Uncharacterized protein</fullName>
    </submittedName>
</protein>
<dbReference type="AlphaFoldDB" id="A0A377MMT5"/>
<proteinExistence type="predicted"/>
<gene>
    <name evidence="1" type="ORF">DW084_01575</name>
</gene>
<organism evidence="1 2">
    <name type="scientific">Enterococcus casseliflavus</name>
    <name type="common">Enterococcus flavescens</name>
    <dbReference type="NCBI Taxonomy" id="37734"/>
    <lineage>
        <taxon>Bacteria</taxon>
        <taxon>Bacillati</taxon>
        <taxon>Bacillota</taxon>
        <taxon>Bacilli</taxon>
        <taxon>Lactobacillales</taxon>
        <taxon>Enterococcaceae</taxon>
        <taxon>Enterococcus</taxon>
    </lineage>
</organism>
<name>A0A377MMT5_ENTCA</name>
<sequence>MKKSLQFFFTVCFAVLLLASCGEEELSIDDSKEVSETVTSASKAVENGDLDLMLIQDESVIFPQSQGVYDFHENELTIVKQYLPMADLEDSSASSSDVALYKGQIESDFQRHFSHSEVQLSNDPYQIYEITYQDASYIVEGKRLTIMADGRTFEFTLDPNNQKAYDQNGVSYDIQVDQ</sequence>
<evidence type="ECO:0000313" key="1">
    <source>
        <dbReference type="EMBL" id="RHK08370.1"/>
    </source>
</evidence>